<dbReference type="AlphaFoldDB" id="A0AAV5LWY2"/>
<protein>
    <submittedName>
        <fullName evidence="1">Uncharacterized protein</fullName>
    </submittedName>
</protein>
<dbReference type="Proteomes" id="UP001054252">
    <property type="component" value="Unassembled WGS sequence"/>
</dbReference>
<sequence length="35" mass="3849">MYTCRIGSFCNSAGGIIHWLLLMPANGNLLNTDHD</sequence>
<reference evidence="1 2" key="1">
    <citation type="journal article" date="2021" name="Commun. Biol.">
        <title>The genome of Shorea leprosula (Dipterocarpaceae) highlights the ecological relevance of drought in aseasonal tropical rainforests.</title>
        <authorList>
            <person name="Ng K.K.S."/>
            <person name="Kobayashi M.J."/>
            <person name="Fawcett J.A."/>
            <person name="Hatakeyama M."/>
            <person name="Paape T."/>
            <person name="Ng C.H."/>
            <person name="Ang C.C."/>
            <person name="Tnah L.H."/>
            <person name="Lee C.T."/>
            <person name="Nishiyama T."/>
            <person name="Sese J."/>
            <person name="O'Brien M.J."/>
            <person name="Copetti D."/>
            <person name="Mohd Noor M.I."/>
            <person name="Ong R.C."/>
            <person name="Putra M."/>
            <person name="Sireger I.Z."/>
            <person name="Indrioko S."/>
            <person name="Kosugi Y."/>
            <person name="Izuno A."/>
            <person name="Isagi Y."/>
            <person name="Lee S.L."/>
            <person name="Shimizu K.K."/>
        </authorList>
    </citation>
    <scope>NUCLEOTIDE SEQUENCE [LARGE SCALE GENOMIC DNA]</scope>
    <source>
        <strain evidence="1">214</strain>
    </source>
</reference>
<accession>A0AAV5LWY2</accession>
<proteinExistence type="predicted"/>
<keyword evidence="2" id="KW-1185">Reference proteome</keyword>
<name>A0AAV5LWY2_9ROSI</name>
<evidence type="ECO:0000313" key="1">
    <source>
        <dbReference type="EMBL" id="GKV41186.1"/>
    </source>
</evidence>
<dbReference type="EMBL" id="BPVZ01000148">
    <property type="protein sequence ID" value="GKV41186.1"/>
    <property type="molecule type" value="Genomic_DNA"/>
</dbReference>
<evidence type="ECO:0000313" key="2">
    <source>
        <dbReference type="Proteomes" id="UP001054252"/>
    </source>
</evidence>
<gene>
    <name evidence="1" type="ORF">SLEP1_g48752</name>
</gene>
<comment type="caution">
    <text evidence="1">The sequence shown here is derived from an EMBL/GenBank/DDBJ whole genome shotgun (WGS) entry which is preliminary data.</text>
</comment>
<organism evidence="1 2">
    <name type="scientific">Rubroshorea leprosula</name>
    <dbReference type="NCBI Taxonomy" id="152421"/>
    <lineage>
        <taxon>Eukaryota</taxon>
        <taxon>Viridiplantae</taxon>
        <taxon>Streptophyta</taxon>
        <taxon>Embryophyta</taxon>
        <taxon>Tracheophyta</taxon>
        <taxon>Spermatophyta</taxon>
        <taxon>Magnoliopsida</taxon>
        <taxon>eudicotyledons</taxon>
        <taxon>Gunneridae</taxon>
        <taxon>Pentapetalae</taxon>
        <taxon>rosids</taxon>
        <taxon>malvids</taxon>
        <taxon>Malvales</taxon>
        <taxon>Dipterocarpaceae</taxon>
        <taxon>Rubroshorea</taxon>
    </lineage>
</organism>